<evidence type="ECO:0000256" key="6">
    <source>
        <dbReference type="ARBA" id="ARBA00022989"/>
    </source>
</evidence>
<dbReference type="GO" id="GO:0016757">
    <property type="term" value="F:glycosyltransferase activity"/>
    <property type="evidence" value="ECO:0007669"/>
    <property type="project" value="UniProtKB-UniRule"/>
</dbReference>
<accession>A0ABD2M8W2</accession>
<evidence type="ECO:0000256" key="1">
    <source>
        <dbReference type="ARBA" id="ARBA00004167"/>
    </source>
</evidence>
<evidence type="ECO:0000256" key="3">
    <source>
        <dbReference type="ARBA" id="ARBA00022676"/>
    </source>
</evidence>
<comment type="similarity">
    <text evidence="2 8">Belongs to the glycosyltransferase 92 family.</text>
</comment>
<evidence type="ECO:0000256" key="8">
    <source>
        <dbReference type="RuleBase" id="RU366017"/>
    </source>
</evidence>
<keyword evidence="5" id="KW-0812">Transmembrane</keyword>
<evidence type="ECO:0000256" key="4">
    <source>
        <dbReference type="ARBA" id="ARBA00022679"/>
    </source>
</evidence>
<evidence type="ECO:0000256" key="2">
    <source>
        <dbReference type="ARBA" id="ARBA00007647"/>
    </source>
</evidence>
<name>A0ABD2M8W2_9BILA</name>
<dbReference type="InterPro" id="IPR008166">
    <property type="entry name" value="Glyco_transf_92"/>
</dbReference>
<gene>
    <name evidence="9" type="ORF">niasHT_001749</name>
</gene>
<keyword evidence="7" id="KW-0472">Membrane</keyword>
<dbReference type="PANTHER" id="PTHR21645:SF2">
    <property type="entry name" value="GLYCOSYLTRANSFERASE FAMILY 92 PROTEIN F59C6.8"/>
    <property type="match status" value="1"/>
</dbReference>
<organism evidence="9 10">
    <name type="scientific">Heterodera trifolii</name>
    <dbReference type="NCBI Taxonomy" id="157864"/>
    <lineage>
        <taxon>Eukaryota</taxon>
        <taxon>Metazoa</taxon>
        <taxon>Ecdysozoa</taxon>
        <taxon>Nematoda</taxon>
        <taxon>Chromadorea</taxon>
        <taxon>Rhabditida</taxon>
        <taxon>Tylenchina</taxon>
        <taxon>Tylenchomorpha</taxon>
        <taxon>Tylenchoidea</taxon>
        <taxon>Heteroderidae</taxon>
        <taxon>Heteroderinae</taxon>
        <taxon>Heterodera</taxon>
    </lineage>
</organism>
<evidence type="ECO:0000256" key="5">
    <source>
        <dbReference type="ARBA" id="ARBA00022692"/>
    </source>
</evidence>
<keyword evidence="3 8" id="KW-0328">Glycosyltransferase</keyword>
<dbReference type="InterPro" id="IPR052012">
    <property type="entry name" value="GTase_92"/>
</dbReference>
<dbReference type="PANTHER" id="PTHR21645">
    <property type="entry name" value="GLYCOSYLTRANSFERASE FAMILY 92 PROTEIN"/>
    <property type="match status" value="1"/>
</dbReference>
<dbReference type="Proteomes" id="UP001620626">
    <property type="component" value="Unassembled WGS sequence"/>
</dbReference>
<keyword evidence="4 8" id="KW-0808">Transferase</keyword>
<sequence length="570" mass="66013">MGVGCPSPPPAPIPPPHSLKMRFPIRRLRFLRFFCCSLELIVFRLFWRTFAWTIRAIERRVKMRADPPPNAQLTLYFLLLVTSLNFFFDRIEHHLVFISTTVYQNSAIYEPHTAVSLINAEDYGWGRAPLRLRRALICTAKNGTHTKVSRAQIRWAYQPVGICKWTAYVGICQTLPNLLRLSLSDTTVNSHSVDLPFRLAFSSRRFGVAACFSPLFYMERWQIVLSTLEIYRNFGVQLQIFYIQSILSAIMDVLELYREEGIAALEPWPSIELDAENERRVGFDPNFELDWRNQATAHTDCLLKYREATTFIIIGDLDDVLIPRLGERYIDEFRLLSSVYPNAAGFTYNRFNTELQSASQVRDYSLVHLIESAQISNQNETGKYVVNTSRVETAWLHYPGIKLGAVKMFTVPTELNIMVHLRNWTIGERTASNLNLRRRRRKRMEPTELSFGPLSRLSDLINARQLARVQSAFVRMLSAHGETFRRLPTAQNYLPMMVDCYNRIFYSQKNRKPNFCPGPVKCVLPKIEGIHCKVAKMQMAKAAKLSWRTIVHFPEKEFEFVSHYDGCSLR</sequence>
<evidence type="ECO:0000256" key="7">
    <source>
        <dbReference type="ARBA" id="ARBA00023136"/>
    </source>
</evidence>
<dbReference type="EMBL" id="JBICBT010000082">
    <property type="protein sequence ID" value="KAL3123919.1"/>
    <property type="molecule type" value="Genomic_DNA"/>
</dbReference>
<dbReference type="Pfam" id="PF01697">
    <property type="entry name" value="Glyco_transf_92"/>
    <property type="match status" value="1"/>
</dbReference>
<keyword evidence="10" id="KW-1185">Reference proteome</keyword>
<evidence type="ECO:0000313" key="10">
    <source>
        <dbReference type="Proteomes" id="UP001620626"/>
    </source>
</evidence>
<dbReference type="EC" id="2.4.1.-" evidence="8"/>
<reference evidence="9 10" key="1">
    <citation type="submission" date="2024-10" db="EMBL/GenBank/DDBJ databases">
        <authorList>
            <person name="Kim D."/>
        </authorList>
    </citation>
    <scope>NUCLEOTIDE SEQUENCE [LARGE SCALE GENOMIC DNA]</scope>
    <source>
        <strain evidence="9">BH-2024</strain>
    </source>
</reference>
<keyword evidence="6" id="KW-1133">Transmembrane helix</keyword>
<comment type="caution">
    <text evidence="9">The sequence shown here is derived from an EMBL/GenBank/DDBJ whole genome shotgun (WGS) entry which is preliminary data.</text>
</comment>
<evidence type="ECO:0000313" key="9">
    <source>
        <dbReference type="EMBL" id="KAL3123919.1"/>
    </source>
</evidence>
<protein>
    <recommendedName>
        <fullName evidence="8">Glycosyltransferase family 92 protein</fullName>
        <ecNumber evidence="8">2.4.1.-</ecNumber>
    </recommendedName>
</protein>
<dbReference type="AlphaFoldDB" id="A0ABD2M8W2"/>
<dbReference type="GO" id="GO:0016020">
    <property type="term" value="C:membrane"/>
    <property type="evidence" value="ECO:0007669"/>
    <property type="project" value="UniProtKB-SubCell"/>
</dbReference>
<comment type="subcellular location">
    <subcellularLocation>
        <location evidence="1">Membrane</location>
        <topology evidence="1">Single-pass membrane protein</topology>
    </subcellularLocation>
</comment>
<proteinExistence type="inferred from homology"/>